<dbReference type="InterPro" id="IPR053243">
    <property type="entry name" value="SJ_maturation_regulator"/>
</dbReference>
<dbReference type="GO" id="GO:0016020">
    <property type="term" value="C:membrane"/>
    <property type="evidence" value="ECO:0007669"/>
    <property type="project" value="InterPro"/>
</dbReference>
<feature type="disulfide bond" evidence="5">
    <location>
        <begin position="213"/>
        <end position="274"/>
    </location>
</feature>
<feature type="disulfide bond" evidence="5">
    <location>
        <begin position="94"/>
        <end position="155"/>
    </location>
</feature>
<dbReference type="Ensembl" id="ENSSHAT00000036798.1">
    <property type="protein sequence ID" value="ENSSHAP00000023403.1"/>
    <property type="gene ID" value="ENSSHAG00000023839.1"/>
</dbReference>
<feature type="disulfide bond" evidence="5">
    <location>
        <begin position="356"/>
        <end position="417"/>
    </location>
</feature>
<organism evidence="7 8">
    <name type="scientific">Sarcophilus harrisii</name>
    <name type="common">Tasmanian devil</name>
    <name type="synonym">Sarcophilus laniarius</name>
    <dbReference type="NCBI Taxonomy" id="9305"/>
    <lineage>
        <taxon>Eukaryota</taxon>
        <taxon>Metazoa</taxon>
        <taxon>Chordata</taxon>
        <taxon>Craniata</taxon>
        <taxon>Vertebrata</taxon>
        <taxon>Euteleostomi</taxon>
        <taxon>Mammalia</taxon>
        <taxon>Metatheria</taxon>
        <taxon>Dasyuromorphia</taxon>
        <taxon>Dasyuridae</taxon>
        <taxon>Sarcophilus</taxon>
    </lineage>
</organism>
<dbReference type="InParanoid" id="A0A7N4NHU3"/>
<dbReference type="InterPro" id="IPR001190">
    <property type="entry name" value="SRCR"/>
</dbReference>
<dbReference type="PANTHER" id="PTHR47653">
    <property type="entry name" value="PROTEIN BARK BEETLE"/>
    <property type="match status" value="1"/>
</dbReference>
<keyword evidence="2" id="KW-0677">Repeat</keyword>
<sequence>MDTSYTCELISVPPHSPNVTSPPPFLNHFFDEIFYAKMTFSPVDLTHWFFLDLPVIRLVNGRNKCEGRLEVYHNETWGTVCDDLWSISAASVVCRQLDCGLALSAPRNSMFGKGSGSILLDDVQCDGNETNIGQCHHLGLFVHNCGHHEDAGVVCSECLLSEQGPTLGILQRMNVRLVNGRDRCEGLLEVYYNGTWGTVCDDLWDIHAAHVVCRQLDCGEGRSSMKNGYFGAGSGSILLDDVQCQGNENNLGQCRHRGFSVHNCGHHEDAGVICSGILCIWCIHLPEIASKTKIQFLFGCSFDGRAAHPSVILVNLPLRLVNGRNRCEGRIEVRYDGIWGTVCDDHWNIKNARVVCKLLGCGRAVGAPGHGRFGAGVGDILLDDVRCVGNEASLEQCHHSGWGVHNCKHQEDAGVICTGIPQGLGLQFTILPLHIKGTLRLVSNHSRCEGRVEIYHDGQWGMVCDDGWDLQDAQVVCRQLGCGGAISAPGNAYFGQGSGPISLYDVQCTGNEDNLRDCSHRDWLSHNCTHLNDAGVICSNIM</sequence>
<keyword evidence="3 5" id="KW-1015">Disulfide bond</keyword>
<dbReference type="FunFam" id="3.10.250.10:FF:000006">
    <property type="entry name" value="neurotrypsin isoform X2"/>
    <property type="match status" value="2"/>
</dbReference>
<feature type="disulfide bond" evidence="5">
    <location>
        <begin position="343"/>
        <end position="407"/>
    </location>
</feature>
<dbReference type="PANTHER" id="PTHR47653:SF1">
    <property type="entry name" value="DELETED IN MALIGNANT BRAIN TUMORS 1 PROTEIN"/>
    <property type="match status" value="1"/>
</dbReference>
<feature type="domain" description="SRCR" evidence="6">
    <location>
        <begin position="175"/>
        <end position="275"/>
    </location>
</feature>
<evidence type="ECO:0000256" key="4">
    <source>
        <dbReference type="ARBA" id="ARBA00023180"/>
    </source>
</evidence>
<feature type="disulfide bond" evidence="5">
    <location>
        <begin position="200"/>
        <end position="264"/>
    </location>
</feature>
<evidence type="ECO:0000313" key="8">
    <source>
        <dbReference type="Proteomes" id="UP000007648"/>
    </source>
</evidence>
<keyword evidence="8" id="KW-1185">Reference proteome</keyword>
<dbReference type="Pfam" id="PF00530">
    <property type="entry name" value="SRCR"/>
    <property type="match status" value="4"/>
</dbReference>
<dbReference type="Proteomes" id="UP000007648">
    <property type="component" value="Unassembled WGS sequence"/>
</dbReference>
<feature type="disulfide bond" evidence="5">
    <location>
        <begin position="244"/>
        <end position="254"/>
    </location>
</feature>
<dbReference type="AlphaFoldDB" id="A0A7N4NHU3"/>
<dbReference type="SMART" id="SM00202">
    <property type="entry name" value="SR"/>
    <property type="match status" value="4"/>
</dbReference>
<dbReference type="FunFam" id="3.10.250.10:FF:000003">
    <property type="entry name" value="Deleted in malignant brain tumors 1"/>
    <property type="match status" value="2"/>
</dbReference>
<evidence type="ECO:0000256" key="5">
    <source>
        <dbReference type="PROSITE-ProRule" id="PRU00196"/>
    </source>
</evidence>
<dbReference type="PROSITE" id="PS50287">
    <property type="entry name" value="SRCR_2"/>
    <property type="match status" value="4"/>
</dbReference>
<name>A0A7N4NHU3_SARHA</name>
<feature type="domain" description="SRCR" evidence="6">
    <location>
        <begin position="318"/>
        <end position="418"/>
    </location>
</feature>
<feature type="disulfide bond" evidence="5">
    <location>
        <begin position="387"/>
        <end position="397"/>
    </location>
</feature>
<feature type="domain" description="SRCR" evidence="6">
    <location>
        <begin position="56"/>
        <end position="156"/>
    </location>
</feature>
<dbReference type="PROSITE" id="PS00420">
    <property type="entry name" value="SRCR_1"/>
    <property type="match status" value="2"/>
</dbReference>
<proteinExistence type="predicted"/>
<evidence type="ECO:0000259" key="6">
    <source>
        <dbReference type="PROSITE" id="PS50287"/>
    </source>
</evidence>
<keyword evidence="1" id="KW-0732">Signal</keyword>
<evidence type="ECO:0000256" key="3">
    <source>
        <dbReference type="ARBA" id="ARBA00023157"/>
    </source>
</evidence>
<feature type="disulfide bond" evidence="5">
    <location>
        <begin position="508"/>
        <end position="518"/>
    </location>
</feature>
<evidence type="ECO:0000313" key="7">
    <source>
        <dbReference type="Ensembl" id="ENSSHAP00000023403.1"/>
    </source>
</evidence>
<accession>A0A7N4NHU3</accession>
<feature type="disulfide bond" evidence="5">
    <location>
        <begin position="477"/>
        <end position="538"/>
    </location>
</feature>
<dbReference type="GO" id="GO:0045217">
    <property type="term" value="P:cell-cell junction maintenance"/>
    <property type="evidence" value="ECO:0007669"/>
    <property type="project" value="TreeGrafter"/>
</dbReference>
<feature type="domain" description="SRCR" evidence="6">
    <location>
        <begin position="439"/>
        <end position="539"/>
    </location>
</feature>
<feature type="disulfide bond" evidence="5">
    <location>
        <begin position="125"/>
        <end position="135"/>
    </location>
</feature>
<feature type="disulfide bond" evidence="5">
    <location>
        <begin position="81"/>
        <end position="145"/>
    </location>
</feature>
<dbReference type="Gene3D" id="3.10.250.10">
    <property type="entry name" value="SRCR-like domain"/>
    <property type="match status" value="4"/>
</dbReference>
<dbReference type="SUPFAM" id="SSF56487">
    <property type="entry name" value="SRCR-like"/>
    <property type="match status" value="4"/>
</dbReference>
<dbReference type="GeneTree" id="ENSGT00950000183145"/>
<reference evidence="7" key="2">
    <citation type="submission" date="2025-08" db="UniProtKB">
        <authorList>
            <consortium name="Ensembl"/>
        </authorList>
    </citation>
    <scope>IDENTIFICATION</scope>
</reference>
<feature type="disulfide bond" evidence="5">
    <location>
        <begin position="464"/>
        <end position="528"/>
    </location>
</feature>
<evidence type="ECO:0000256" key="2">
    <source>
        <dbReference type="ARBA" id="ARBA00022737"/>
    </source>
</evidence>
<keyword evidence="4" id="KW-0325">Glycoprotein</keyword>
<dbReference type="InterPro" id="IPR036772">
    <property type="entry name" value="SRCR-like_dom_sf"/>
</dbReference>
<dbReference type="PRINTS" id="PR00258">
    <property type="entry name" value="SPERACTRCPTR"/>
</dbReference>
<protein>
    <recommendedName>
        <fullName evidence="6">SRCR domain-containing protein</fullName>
    </recommendedName>
</protein>
<reference evidence="7 8" key="1">
    <citation type="journal article" date="2011" name="Proc. Natl. Acad. Sci. U.S.A.">
        <title>Genetic diversity and population structure of the endangered marsupial Sarcophilus harrisii (Tasmanian devil).</title>
        <authorList>
            <person name="Miller W."/>
            <person name="Hayes V.M."/>
            <person name="Ratan A."/>
            <person name="Petersen D.C."/>
            <person name="Wittekindt N.E."/>
            <person name="Miller J."/>
            <person name="Walenz B."/>
            <person name="Knight J."/>
            <person name="Qi J."/>
            <person name="Zhao F."/>
            <person name="Wang Q."/>
            <person name="Bedoya-Reina O.C."/>
            <person name="Katiyar N."/>
            <person name="Tomsho L.P."/>
            <person name="Kasson L.M."/>
            <person name="Hardie R.A."/>
            <person name="Woodbridge P."/>
            <person name="Tindall E.A."/>
            <person name="Bertelsen M.F."/>
            <person name="Dixon D."/>
            <person name="Pyecroft S."/>
            <person name="Helgen K.M."/>
            <person name="Lesk A.M."/>
            <person name="Pringle T.H."/>
            <person name="Patterson N."/>
            <person name="Zhang Y."/>
            <person name="Kreiss A."/>
            <person name="Woods G.M."/>
            <person name="Jones M.E."/>
            <person name="Schuster S.C."/>
        </authorList>
    </citation>
    <scope>NUCLEOTIDE SEQUENCE [LARGE SCALE GENOMIC DNA]</scope>
</reference>
<reference evidence="7" key="3">
    <citation type="submission" date="2025-09" db="UniProtKB">
        <authorList>
            <consortium name="Ensembl"/>
        </authorList>
    </citation>
    <scope>IDENTIFICATION</scope>
</reference>
<evidence type="ECO:0000256" key="1">
    <source>
        <dbReference type="ARBA" id="ARBA00022729"/>
    </source>
</evidence>